<evidence type="ECO:0000256" key="2">
    <source>
        <dbReference type="ARBA" id="ARBA00007843"/>
    </source>
</evidence>
<keyword evidence="4" id="KW-0325">Glycoprotein</keyword>
<evidence type="ECO:0000256" key="3">
    <source>
        <dbReference type="ARBA" id="ARBA00022475"/>
    </source>
</evidence>
<dbReference type="GO" id="GO:0048367">
    <property type="term" value="P:shoot system development"/>
    <property type="evidence" value="ECO:0007669"/>
    <property type="project" value="TreeGrafter"/>
</dbReference>
<evidence type="ECO:0000313" key="11">
    <source>
        <dbReference type="EMBL" id="KAG5546714.1"/>
    </source>
</evidence>
<gene>
    <name evidence="11" type="ORF">RHGRI_018777</name>
</gene>
<evidence type="ECO:0000256" key="8">
    <source>
        <dbReference type="SAM" id="MobiDB-lite"/>
    </source>
</evidence>
<dbReference type="AlphaFoldDB" id="A0AAV6K2T4"/>
<feature type="region of interest" description="Disordered" evidence="8">
    <location>
        <begin position="317"/>
        <end position="364"/>
    </location>
</feature>
<keyword evidence="3" id="KW-1003">Cell membrane</keyword>
<dbReference type="GO" id="GO:0048364">
    <property type="term" value="P:root development"/>
    <property type="evidence" value="ECO:0007669"/>
    <property type="project" value="TreeGrafter"/>
</dbReference>
<evidence type="ECO:0000313" key="12">
    <source>
        <dbReference type="Proteomes" id="UP000823749"/>
    </source>
</evidence>
<dbReference type="SUPFAM" id="SSF82153">
    <property type="entry name" value="FAS1 domain"/>
    <property type="match status" value="2"/>
</dbReference>
<evidence type="ECO:0000256" key="6">
    <source>
        <dbReference type="ARBA" id="ARBA00023136"/>
    </source>
</evidence>
<dbReference type="Proteomes" id="UP000823749">
    <property type="component" value="Chromosome 6"/>
</dbReference>
<evidence type="ECO:0000256" key="4">
    <source>
        <dbReference type="ARBA" id="ARBA00022622"/>
    </source>
</evidence>
<proteinExistence type="inferred from homology"/>
<dbReference type="FunFam" id="2.30.180.10:FF:000010">
    <property type="entry name" value="Fasciclin-like arabinogalactan protein 2"/>
    <property type="match status" value="1"/>
</dbReference>
<dbReference type="GO" id="GO:0098552">
    <property type="term" value="C:side of membrane"/>
    <property type="evidence" value="ECO:0007669"/>
    <property type="project" value="UniProtKB-KW"/>
</dbReference>
<evidence type="ECO:0000256" key="7">
    <source>
        <dbReference type="ARBA" id="ARBA00023288"/>
    </source>
</evidence>
<feature type="chain" id="PRO_5043630380" description="FAS1 domain-containing protein" evidence="9">
    <location>
        <begin position="31"/>
        <end position="390"/>
    </location>
</feature>
<keyword evidence="6" id="KW-0472">Membrane</keyword>
<dbReference type="PANTHER" id="PTHR32382">
    <property type="entry name" value="FASCICLIN-LIKE ARABINOGALACTAN PROTEIN"/>
    <property type="match status" value="1"/>
</dbReference>
<dbReference type="Gene3D" id="2.30.180.10">
    <property type="entry name" value="FAS1 domain"/>
    <property type="match status" value="1"/>
</dbReference>
<feature type="domain" description="FAS1" evidence="10">
    <location>
        <begin position="30"/>
        <end position="178"/>
    </location>
</feature>
<feature type="signal peptide" evidence="9">
    <location>
        <begin position="1"/>
        <end position="30"/>
    </location>
</feature>
<comment type="similarity">
    <text evidence="2">Belongs to the fasciclin-like AGP family.</text>
</comment>
<evidence type="ECO:0000256" key="1">
    <source>
        <dbReference type="ARBA" id="ARBA00004609"/>
    </source>
</evidence>
<name>A0AAV6K2T4_9ERIC</name>
<accession>A0AAV6K2T4</accession>
<keyword evidence="7" id="KW-0449">Lipoprotein</keyword>
<comment type="subcellular location">
    <subcellularLocation>
        <location evidence="1">Cell membrane</location>
        <topology evidence="1">Lipid-anchor</topology>
        <topology evidence="1">GPI-anchor</topology>
    </subcellularLocation>
</comment>
<dbReference type="PROSITE" id="PS50213">
    <property type="entry name" value="FAS1"/>
    <property type="match status" value="1"/>
</dbReference>
<sequence>MQLPTVATGTTVLSLLLILLSLSLPPTSSAHNITKILEKFPDFSTFNHYLTATHLAPEINSRETITVCAIDNAAMSDLLAKHPSIYTIKNVLSFHVLLDYFGAKKLHQITNGTALAATMFQATGTASGSSGFVNITDLKGGKVGFGAEDNGGNVDAVFVKSLDEIPYNISVIQISKILASSEAEAPTPGPSQMNLTSKMSAHGCKVFAETLLGSAAEKTYDDNIDGGLTVFCPEYHGVPVYQSMAMLKSNNGLMNTLATDGANKYDFTVQNDGEVVTLKTKLVTATITGTVIDEQPVAIFSIDKVLLPRELFKGLAPTPAPAPAPDTVADAPKPAKKGKHLSPPAADSPADSPDGDAADQTADNSGAVRFNGPRFIAVGLGLCLGLLLQL</sequence>
<protein>
    <recommendedName>
        <fullName evidence="10">FAS1 domain-containing protein</fullName>
    </recommendedName>
</protein>
<dbReference type="Pfam" id="PF02469">
    <property type="entry name" value="Fasciclin"/>
    <property type="match status" value="2"/>
</dbReference>
<keyword evidence="4" id="KW-0336">GPI-anchor</keyword>
<comment type="caution">
    <text evidence="11">The sequence shown here is derived from an EMBL/GenBank/DDBJ whole genome shotgun (WGS) entry which is preliminary data.</text>
</comment>
<dbReference type="InterPro" id="IPR033254">
    <property type="entry name" value="Plant_FLA"/>
</dbReference>
<evidence type="ECO:0000256" key="9">
    <source>
        <dbReference type="SAM" id="SignalP"/>
    </source>
</evidence>
<dbReference type="InterPro" id="IPR036378">
    <property type="entry name" value="FAS1_dom_sf"/>
</dbReference>
<dbReference type="EMBL" id="JACTNZ010000006">
    <property type="protein sequence ID" value="KAG5546714.1"/>
    <property type="molecule type" value="Genomic_DNA"/>
</dbReference>
<organism evidence="11 12">
    <name type="scientific">Rhododendron griersonianum</name>
    <dbReference type="NCBI Taxonomy" id="479676"/>
    <lineage>
        <taxon>Eukaryota</taxon>
        <taxon>Viridiplantae</taxon>
        <taxon>Streptophyta</taxon>
        <taxon>Embryophyta</taxon>
        <taxon>Tracheophyta</taxon>
        <taxon>Spermatophyta</taxon>
        <taxon>Magnoliopsida</taxon>
        <taxon>eudicotyledons</taxon>
        <taxon>Gunneridae</taxon>
        <taxon>Pentapetalae</taxon>
        <taxon>asterids</taxon>
        <taxon>Ericales</taxon>
        <taxon>Ericaceae</taxon>
        <taxon>Ericoideae</taxon>
        <taxon>Rhodoreae</taxon>
        <taxon>Rhododendron</taxon>
    </lineage>
</organism>
<keyword evidence="5 9" id="KW-0732">Signal</keyword>
<dbReference type="GO" id="GO:0005886">
    <property type="term" value="C:plasma membrane"/>
    <property type="evidence" value="ECO:0007669"/>
    <property type="project" value="UniProtKB-SubCell"/>
</dbReference>
<keyword evidence="12" id="KW-1185">Reference proteome</keyword>
<dbReference type="PANTHER" id="PTHR32382:SF4">
    <property type="entry name" value="FASCICLIN-LIKE ARABINOGALACTAN PROTEIN 1"/>
    <property type="match status" value="1"/>
</dbReference>
<evidence type="ECO:0000256" key="5">
    <source>
        <dbReference type="ARBA" id="ARBA00022729"/>
    </source>
</evidence>
<reference evidence="11 12" key="1">
    <citation type="submission" date="2020-08" db="EMBL/GenBank/DDBJ databases">
        <title>Plant Genome Project.</title>
        <authorList>
            <person name="Zhang R.-G."/>
        </authorList>
    </citation>
    <scope>NUCLEOTIDE SEQUENCE [LARGE SCALE GENOMIC DNA]</scope>
    <source>
        <strain evidence="11">WSP0</strain>
        <tissue evidence="11">Leaf</tissue>
    </source>
</reference>
<dbReference type="SMART" id="SM00554">
    <property type="entry name" value="FAS1"/>
    <property type="match status" value="2"/>
</dbReference>
<feature type="compositionally biased region" description="Low complexity" evidence="8">
    <location>
        <begin position="342"/>
        <end position="352"/>
    </location>
</feature>
<evidence type="ECO:0000259" key="10">
    <source>
        <dbReference type="PROSITE" id="PS50213"/>
    </source>
</evidence>
<dbReference type="InterPro" id="IPR000782">
    <property type="entry name" value="FAS1_domain"/>
</dbReference>